<feature type="domain" description="FAD-binding FR-type" evidence="1">
    <location>
        <begin position="1"/>
        <end position="103"/>
    </location>
</feature>
<name>A0A064CNB2_9MYCO</name>
<dbReference type="OrthoDB" id="9814826at2"/>
<evidence type="ECO:0000259" key="1">
    <source>
        <dbReference type="PROSITE" id="PS51384"/>
    </source>
</evidence>
<dbReference type="Gene3D" id="2.40.30.10">
    <property type="entry name" value="Translation factors"/>
    <property type="match status" value="1"/>
</dbReference>
<dbReference type="CDD" id="cd06193">
    <property type="entry name" value="siderophore_interacting"/>
    <property type="match status" value="1"/>
</dbReference>
<dbReference type="eggNOG" id="COG2375">
    <property type="taxonomic scope" value="Bacteria"/>
</dbReference>
<dbReference type="Pfam" id="PF04954">
    <property type="entry name" value="SIP"/>
    <property type="match status" value="1"/>
</dbReference>
<keyword evidence="3" id="KW-1185">Reference proteome</keyword>
<dbReference type="PROSITE" id="PS51384">
    <property type="entry name" value="FAD_FR"/>
    <property type="match status" value="1"/>
</dbReference>
<reference evidence="2" key="1">
    <citation type="submission" date="2014-05" db="EMBL/GenBank/DDBJ databases">
        <title>Genome sequence of Mycobacterium aromaticivorans strain JS19b1T (= DSM 45407T).</title>
        <authorList>
            <person name="Kwak Y."/>
            <person name="Park G.-S."/>
            <person name="Li Q.X."/>
            <person name="Lee S.-E."/>
            <person name="Shin J.-H."/>
        </authorList>
    </citation>
    <scope>NUCLEOTIDE SEQUENCE [LARGE SCALE GENOMIC DNA]</scope>
    <source>
        <strain evidence="2">JS19b1</strain>
    </source>
</reference>
<dbReference type="InterPro" id="IPR039374">
    <property type="entry name" value="SIP_fam"/>
</dbReference>
<organism evidence="2 3">
    <name type="scientific">Mycolicibacterium aromaticivorans JS19b1 = JCM 16368</name>
    <dbReference type="NCBI Taxonomy" id="1440774"/>
    <lineage>
        <taxon>Bacteria</taxon>
        <taxon>Bacillati</taxon>
        <taxon>Actinomycetota</taxon>
        <taxon>Actinomycetes</taxon>
        <taxon>Mycobacteriales</taxon>
        <taxon>Mycobacteriaceae</taxon>
        <taxon>Mycolicibacterium</taxon>
    </lineage>
</organism>
<dbReference type="InterPro" id="IPR013113">
    <property type="entry name" value="SIP_FAD-bd"/>
</dbReference>
<comment type="caution">
    <text evidence="2">The sequence shown here is derived from an EMBL/GenBank/DDBJ whole genome shotgun (WGS) entry which is preliminary data.</text>
</comment>
<dbReference type="Pfam" id="PF08021">
    <property type="entry name" value="FAD_binding_9"/>
    <property type="match status" value="1"/>
</dbReference>
<protein>
    <recommendedName>
        <fullName evidence="1">FAD-binding FR-type domain-containing protein</fullName>
    </recommendedName>
</protein>
<evidence type="ECO:0000313" key="2">
    <source>
        <dbReference type="EMBL" id="KDF00214.1"/>
    </source>
</evidence>
<dbReference type="InterPro" id="IPR017927">
    <property type="entry name" value="FAD-bd_FR_type"/>
</dbReference>
<accession>A0A064CNB2</accession>
<sequence length="267" mass="28843">MSFTPATVVETFAPNPRLRRVRLRVDTPESLAVAPGADCAVGVYFDAASPNNGRTYSVRRHAGDLIDLDILVHPGGPGSVWAQTVSAGDRVGLDHARAWYRPPASTTFQLLVADLAGLPALARIMAESAPAVSTTVVVEALDHHDLDYLPTRPEVTLIPSLDSGNGVAASRLAQLVRDLELPADGYCWFGGEAGASREVRKHLRRSGWTIDQYDVMGYWRQDSAAWDARFALLGPDFLAMYQQAIADGKSDKAAAEEFDDALERAGL</sequence>
<dbReference type="RefSeq" id="WP_036342799.1">
    <property type="nucleotide sequence ID" value="NZ_JALN02000001.1"/>
</dbReference>
<dbReference type="PANTHER" id="PTHR30157">
    <property type="entry name" value="FERRIC REDUCTASE, NADPH-DEPENDENT"/>
    <property type="match status" value="1"/>
</dbReference>
<gene>
    <name evidence="2" type="ORF">Y900_015015</name>
</gene>
<dbReference type="PANTHER" id="PTHR30157:SF0">
    <property type="entry name" value="NADPH-DEPENDENT FERRIC-CHELATE REDUCTASE"/>
    <property type="match status" value="1"/>
</dbReference>
<dbReference type="Gene3D" id="3.40.50.80">
    <property type="entry name" value="Nucleotide-binding domain of ferredoxin-NADP reductase (FNR) module"/>
    <property type="match status" value="1"/>
</dbReference>
<dbReference type="EMBL" id="JALN02000001">
    <property type="protein sequence ID" value="KDF00214.1"/>
    <property type="molecule type" value="Genomic_DNA"/>
</dbReference>
<dbReference type="InterPro" id="IPR039261">
    <property type="entry name" value="FNR_nucleotide-bd"/>
</dbReference>
<dbReference type="GO" id="GO:0016491">
    <property type="term" value="F:oxidoreductase activity"/>
    <property type="evidence" value="ECO:0007669"/>
    <property type="project" value="InterPro"/>
</dbReference>
<proteinExistence type="predicted"/>
<dbReference type="AlphaFoldDB" id="A0A064CNB2"/>
<dbReference type="Proteomes" id="UP000022835">
    <property type="component" value="Unassembled WGS sequence"/>
</dbReference>
<dbReference type="SUPFAM" id="SSF63380">
    <property type="entry name" value="Riboflavin synthase domain-like"/>
    <property type="match status" value="1"/>
</dbReference>
<dbReference type="InterPro" id="IPR007037">
    <property type="entry name" value="SIP_rossman_dom"/>
</dbReference>
<dbReference type="STRING" id="1440774.Y900_015015"/>
<evidence type="ECO:0000313" key="3">
    <source>
        <dbReference type="Proteomes" id="UP000022835"/>
    </source>
</evidence>
<dbReference type="InterPro" id="IPR017938">
    <property type="entry name" value="Riboflavin_synthase-like_b-brl"/>
</dbReference>